<dbReference type="GO" id="GO:0005783">
    <property type="term" value="C:endoplasmic reticulum"/>
    <property type="evidence" value="ECO:0007669"/>
    <property type="project" value="TreeGrafter"/>
</dbReference>
<feature type="transmembrane region" description="Helical" evidence="5">
    <location>
        <begin position="21"/>
        <end position="44"/>
    </location>
</feature>
<evidence type="ECO:0000313" key="8">
    <source>
        <dbReference type="EMBL" id="KAJ6715370.1"/>
    </source>
</evidence>
<comment type="subcellular location">
    <subcellularLocation>
        <location evidence="1">Membrane</location>
    </subcellularLocation>
</comment>
<organism evidence="8 9">
    <name type="scientific">Salix viminalis</name>
    <name type="common">Common osier</name>
    <name type="synonym">Basket willow</name>
    <dbReference type="NCBI Taxonomy" id="40686"/>
    <lineage>
        <taxon>Eukaryota</taxon>
        <taxon>Viridiplantae</taxon>
        <taxon>Streptophyta</taxon>
        <taxon>Embryophyta</taxon>
        <taxon>Tracheophyta</taxon>
        <taxon>Spermatophyta</taxon>
        <taxon>Magnoliopsida</taxon>
        <taxon>eudicotyledons</taxon>
        <taxon>Gunneridae</taxon>
        <taxon>Pentapetalae</taxon>
        <taxon>rosids</taxon>
        <taxon>fabids</taxon>
        <taxon>Malpighiales</taxon>
        <taxon>Salicaceae</taxon>
        <taxon>Saliceae</taxon>
        <taxon>Salix</taxon>
    </lineage>
</organism>
<protein>
    <submittedName>
        <fullName evidence="8">ENDOPLASMIC RETICULUM-GOLGI INTERMEDIATE COMPARTMENT PROTEIN</fullName>
    </submittedName>
</protein>
<dbReference type="Pfam" id="PF13850">
    <property type="entry name" value="ERGIC_N"/>
    <property type="match status" value="1"/>
</dbReference>
<dbReference type="GO" id="GO:0030134">
    <property type="term" value="C:COPII-coated ER to Golgi transport vesicle"/>
    <property type="evidence" value="ECO:0007669"/>
    <property type="project" value="TreeGrafter"/>
</dbReference>
<gene>
    <name evidence="8" type="ORF">OIU85_026833</name>
</gene>
<evidence type="ECO:0000313" key="9">
    <source>
        <dbReference type="Proteomes" id="UP001151529"/>
    </source>
</evidence>
<reference evidence="8" key="2">
    <citation type="journal article" date="2023" name="Int. J. Mol. Sci.">
        <title>De Novo Assembly and Annotation of 11 Diverse Shrub Willow (Salix) Genomes Reveals Novel Gene Organization in Sex-Linked Regions.</title>
        <authorList>
            <person name="Hyden B."/>
            <person name="Feng K."/>
            <person name="Yates T.B."/>
            <person name="Jawdy S."/>
            <person name="Cereghino C."/>
            <person name="Smart L.B."/>
            <person name="Muchero W."/>
        </authorList>
    </citation>
    <scope>NUCLEOTIDE SEQUENCE [LARGE SCALE GENOMIC DNA]</scope>
    <source>
        <tissue evidence="8">Shoot tip</tissue>
    </source>
</reference>
<evidence type="ECO:0000256" key="5">
    <source>
        <dbReference type="SAM" id="Phobius"/>
    </source>
</evidence>
<dbReference type="InterPro" id="IPR012936">
    <property type="entry name" value="Erv_C"/>
</dbReference>
<dbReference type="PANTHER" id="PTHR10984:SF55">
    <property type="entry name" value="ENDOPLASMIC RETICULUM VESICLE TRANSPORTER C-TERMINAL DOMAIN-CONTAINING PROTEIN"/>
    <property type="match status" value="1"/>
</dbReference>
<dbReference type="OrthoDB" id="270930at2759"/>
<accession>A0A9Q0TPJ2</accession>
<dbReference type="InterPro" id="IPR045888">
    <property type="entry name" value="Erv"/>
</dbReference>
<dbReference type="EMBL" id="JAPFFL010000007">
    <property type="protein sequence ID" value="KAJ6715370.1"/>
    <property type="molecule type" value="Genomic_DNA"/>
</dbReference>
<sequence length="484" mass="55805">MEGVYQKLRNLDAYPKINEDFYSRTLSGGLITLISSTLMLFLFFSEFSLYLHAVTETTLLVDTTRGQTLRINFDIDFPSIRCSLLSVDAIDISGEQHHDIRHDITKKRINAHGDVIEVRKDGIGGPKIDKPLQKHGGRLEHNEEYCGSCFGAEMSDDHCCNSCEEVREAYRKKGWAMTNMDLIDQCKREGFVQMIKDEEGEGCNINGSLEVNRVAGNFHFVPMKGFHHSIIQLQDLLDLQTESYNVSHRINRLAFGDYFPGVVNPLDGIQLMHETPNGVQQFFIKVVPTIYTDIRGRTVHSNQYSVTEHFKKSESIHFDSLPGVYFIYDISPIKVTFKEEHTSFLHFMTSICAIIGALKYTETCIGWKKLKRLVRLLPEKSVSSWWNLRFTCFWILFRALIQIDSSWHLHYRGNNRFLYLSWSKSNQEENGNWQIRLTFSVAFCDIFRVNSLFREPPGVLGCKCHSMHATPRRMLKSKKHPPPA</sequence>
<dbReference type="InterPro" id="IPR039542">
    <property type="entry name" value="Erv_N"/>
</dbReference>
<keyword evidence="3 5" id="KW-1133">Transmembrane helix</keyword>
<evidence type="ECO:0000259" key="6">
    <source>
        <dbReference type="Pfam" id="PF07970"/>
    </source>
</evidence>
<keyword evidence="4 5" id="KW-0472">Membrane</keyword>
<dbReference type="Pfam" id="PF07970">
    <property type="entry name" value="COPIIcoated_ERV"/>
    <property type="match status" value="1"/>
</dbReference>
<proteinExistence type="predicted"/>
<name>A0A9Q0TPJ2_SALVM</name>
<keyword evidence="2 5" id="KW-0812">Transmembrane</keyword>
<feature type="domain" description="Endoplasmic reticulum vesicle transporter N-terminal" evidence="7">
    <location>
        <begin position="8"/>
        <end position="97"/>
    </location>
</feature>
<evidence type="ECO:0000256" key="2">
    <source>
        <dbReference type="ARBA" id="ARBA00022692"/>
    </source>
</evidence>
<feature type="domain" description="Endoplasmic reticulum vesicle transporter C-terminal" evidence="6">
    <location>
        <begin position="149"/>
        <end position="358"/>
    </location>
</feature>
<dbReference type="Proteomes" id="UP001151529">
    <property type="component" value="Chromosome 1"/>
</dbReference>
<evidence type="ECO:0000256" key="4">
    <source>
        <dbReference type="ARBA" id="ARBA00023136"/>
    </source>
</evidence>
<comment type="caution">
    <text evidence="8">The sequence shown here is derived from an EMBL/GenBank/DDBJ whole genome shotgun (WGS) entry which is preliminary data.</text>
</comment>
<evidence type="ECO:0000256" key="3">
    <source>
        <dbReference type="ARBA" id="ARBA00022989"/>
    </source>
</evidence>
<evidence type="ECO:0000259" key="7">
    <source>
        <dbReference type="Pfam" id="PF13850"/>
    </source>
</evidence>
<dbReference type="GO" id="GO:0016020">
    <property type="term" value="C:membrane"/>
    <property type="evidence" value="ECO:0007669"/>
    <property type="project" value="UniProtKB-SubCell"/>
</dbReference>
<dbReference type="AlphaFoldDB" id="A0A9Q0TPJ2"/>
<evidence type="ECO:0000256" key="1">
    <source>
        <dbReference type="ARBA" id="ARBA00004370"/>
    </source>
</evidence>
<reference evidence="8" key="1">
    <citation type="submission" date="2022-11" db="EMBL/GenBank/DDBJ databases">
        <authorList>
            <person name="Hyden B.L."/>
            <person name="Feng K."/>
            <person name="Yates T."/>
            <person name="Jawdy S."/>
            <person name="Smart L.B."/>
            <person name="Muchero W."/>
        </authorList>
    </citation>
    <scope>NUCLEOTIDE SEQUENCE</scope>
    <source>
        <tissue evidence="8">Shoot tip</tissue>
    </source>
</reference>
<dbReference type="PANTHER" id="PTHR10984">
    <property type="entry name" value="ENDOPLASMIC RETICULUM-GOLGI INTERMEDIATE COMPARTMENT PROTEIN"/>
    <property type="match status" value="1"/>
</dbReference>
<keyword evidence="9" id="KW-1185">Reference proteome</keyword>